<dbReference type="InterPro" id="IPR013922">
    <property type="entry name" value="Cyclin_PHO80-like"/>
</dbReference>
<dbReference type="OMA" id="GVIRCEN"/>
<evidence type="ECO:0000313" key="4">
    <source>
        <dbReference type="Proteomes" id="UP000018144"/>
    </source>
</evidence>
<feature type="region of interest" description="Disordered" evidence="1">
    <location>
        <begin position="42"/>
        <end position="64"/>
    </location>
</feature>
<dbReference type="InterPro" id="IPR036915">
    <property type="entry name" value="Cyclin-like_sf"/>
</dbReference>
<dbReference type="GO" id="GO:0016538">
    <property type="term" value="F:cyclin-dependent protein serine/threonine kinase regulator activity"/>
    <property type="evidence" value="ECO:0007669"/>
    <property type="project" value="TreeGrafter"/>
</dbReference>
<dbReference type="CDD" id="cd20557">
    <property type="entry name" value="CYCLIN_ScPCL1-like"/>
    <property type="match status" value="1"/>
</dbReference>
<feature type="compositionally biased region" description="Low complexity" evidence="1">
    <location>
        <begin position="257"/>
        <end position="268"/>
    </location>
</feature>
<dbReference type="Proteomes" id="UP000018144">
    <property type="component" value="Unassembled WGS sequence"/>
</dbReference>
<reference evidence="3 4" key="1">
    <citation type="journal article" date="2013" name="PLoS Genet.">
        <title>The genome and development-dependent transcriptomes of Pyronema confluens: a window into fungal evolution.</title>
        <authorList>
            <person name="Traeger S."/>
            <person name="Altegoer F."/>
            <person name="Freitag M."/>
            <person name="Gabaldon T."/>
            <person name="Kempken F."/>
            <person name="Kumar A."/>
            <person name="Marcet-Houben M."/>
            <person name="Poggeler S."/>
            <person name="Stajich J.E."/>
            <person name="Nowrousian M."/>
        </authorList>
    </citation>
    <scope>NUCLEOTIDE SEQUENCE [LARGE SCALE GENOMIC DNA]</scope>
    <source>
        <strain evidence="4">CBS 100304</strain>
        <tissue evidence="3">Vegetative mycelium</tissue>
    </source>
</reference>
<feature type="region of interest" description="Disordered" evidence="1">
    <location>
        <begin position="249"/>
        <end position="396"/>
    </location>
</feature>
<name>U4L952_PYROM</name>
<dbReference type="AlphaFoldDB" id="U4L952"/>
<feature type="domain" description="Cyclin N-terminal" evidence="2">
    <location>
        <begin position="56"/>
        <end position="172"/>
    </location>
</feature>
<dbReference type="eggNOG" id="KOG1674">
    <property type="taxonomic scope" value="Eukaryota"/>
</dbReference>
<dbReference type="STRING" id="1076935.U4L952"/>
<protein>
    <submittedName>
        <fullName evidence="3">Similar to PHO85 cyclin-2 acc. no. P25693</fullName>
    </submittedName>
</protein>
<feature type="compositionally biased region" description="Low complexity" evidence="1">
    <location>
        <begin position="304"/>
        <end position="339"/>
    </location>
</feature>
<evidence type="ECO:0000259" key="2">
    <source>
        <dbReference type="Pfam" id="PF00134"/>
    </source>
</evidence>
<sequence>MASSTTMMGQSEALAEFVQMPVSKDMITYLANKAAGVIRCENNNALPPSPPQTPPQGQYDSREPSLPTLEQFITSLVDRSRVQVPTLMSSLVYLDRLRKKLPPVAKGMRCTVHRIFLASLILAAKNLNDSSPKNKHWARYSIVRGFDGFGFSLTEVNLMEKQLLILLDWDLRITEEDLFTHLEHFLNPIMESHNQRVEREREREIREREIREFQEEQRQKGWLYAKSGNVNYSPASSYGSPVVYLSDLSPPPAHLQHSPASSISSGRSSHSHDNGYHPQHYYRSHQNHPGNRRSATMDYNGYESSPSSVPSSSAIPALIRSGTSSSIASSEESSPALPTGNTHVRSLLPTLDMSKKRLRTGSSSSGGLLSRFLAGTQTNQSPERLGSVTMSSRAVY</sequence>
<accession>U4L952</accession>
<dbReference type="GO" id="GO:0000307">
    <property type="term" value="C:cyclin-dependent protein kinase holoenzyme complex"/>
    <property type="evidence" value="ECO:0007669"/>
    <property type="project" value="TreeGrafter"/>
</dbReference>
<dbReference type="SUPFAM" id="SSF47954">
    <property type="entry name" value="Cyclin-like"/>
    <property type="match status" value="1"/>
</dbReference>
<gene>
    <name evidence="3" type="ORF">PCON_06241</name>
</gene>
<dbReference type="Gene3D" id="1.10.472.10">
    <property type="entry name" value="Cyclin-like"/>
    <property type="match status" value="1"/>
</dbReference>
<keyword evidence="4" id="KW-1185">Reference proteome</keyword>
<dbReference type="OrthoDB" id="10250320at2759"/>
<feature type="compositionally biased region" description="Low complexity" evidence="1">
    <location>
        <begin position="360"/>
        <end position="371"/>
    </location>
</feature>
<feature type="compositionally biased region" description="Polar residues" evidence="1">
    <location>
        <begin position="375"/>
        <end position="396"/>
    </location>
</feature>
<dbReference type="EMBL" id="HF935304">
    <property type="protein sequence ID" value="CCX06654.1"/>
    <property type="molecule type" value="Genomic_DNA"/>
</dbReference>
<evidence type="ECO:0000256" key="1">
    <source>
        <dbReference type="SAM" id="MobiDB-lite"/>
    </source>
</evidence>
<dbReference type="GO" id="GO:0019901">
    <property type="term" value="F:protein kinase binding"/>
    <property type="evidence" value="ECO:0007669"/>
    <property type="project" value="InterPro"/>
</dbReference>
<dbReference type="InterPro" id="IPR006671">
    <property type="entry name" value="Cyclin_N"/>
</dbReference>
<organism evidence="3 4">
    <name type="scientific">Pyronema omphalodes (strain CBS 100304)</name>
    <name type="common">Pyronema confluens</name>
    <dbReference type="NCBI Taxonomy" id="1076935"/>
    <lineage>
        <taxon>Eukaryota</taxon>
        <taxon>Fungi</taxon>
        <taxon>Dikarya</taxon>
        <taxon>Ascomycota</taxon>
        <taxon>Pezizomycotina</taxon>
        <taxon>Pezizomycetes</taxon>
        <taxon>Pezizales</taxon>
        <taxon>Pyronemataceae</taxon>
        <taxon>Pyronema</taxon>
    </lineage>
</organism>
<dbReference type="Pfam" id="PF00134">
    <property type="entry name" value="Cyclin_N"/>
    <property type="match status" value="1"/>
</dbReference>
<proteinExistence type="predicted"/>
<evidence type="ECO:0000313" key="3">
    <source>
        <dbReference type="EMBL" id="CCX06654.1"/>
    </source>
</evidence>
<dbReference type="PANTHER" id="PTHR15615:SF10">
    <property type="entry name" value="PHO85 CYCLIN-2-RELATED"/>
    <property type="match status" value="1"/>
</dbReference>
<dbReference type="PANTHER" id="PTHR15615">
    <property type="match status" value="1"/>
</dbReference>
<dbReference type="GO" id="GO:0005634">
    <property type="term" value="C:nucleus"/>
    <property type="evidence" value="ECO:0007669"/>
    <property type="project" value="TreeGrafter"/>
</dbReference>